<evidence type="ECO:0008006" key="3">
    <source>
        <dbReference type="Google" id="ProtNLM"/>
    </source>
</evidence>
<accession>A0A9D3ZPT8</accession>
<organism evidence="1 2">
    <name type="scientific">Gossypium stocksii</name>
    <dbReference type="NCBI Taxonomy" id="47602"/>
    <lineage>
        <taxon>Eukaryota</taxon>
        <taxon>Viridiplantae</taxon>
        <taxon>Streptophyta</taxon>
        <taxon>Embryophyta</taxon>
        <taxon>Tracheophyta</taxon>
        <taxon>Spermatophyta</taxon>
        <taxon>Magnoliopsida</taxon>
        <taxon>eudicotyledons</taxon>
        <taxon>Gunneridae</taxon>
        <taxon>Pentapetalae</taxon>
        <taxon>rosids</taxon>
        <taxon>malvids</taxon>
        <taxon>Malvales</taxon>
        <taxon>Malvaceae</taxon>
        <taxon>Malvoideae</taxon>
        <taxon>Gossypium</taxon>
    </lineage>
</organism>
<dbReference type="AlphaFoldDB" id="A0A9D3ZPT8"/>
<protein>
    <recommendedName>
        <fullName evidence="3">Reverse transcriptase zinc-binding domain-containing protein</fullName>
    </recommendedName>
</protein>
<reference evidence="1 2" key="1">
    <citation type="journal article" date="2021" name="Plant Biotechnol. J.">
        <title>Multi-omics assisted identification of the key and species-specific regulatory components of drought-tolerant mechanisms in Gossypium stocksii.</title>
        <authorList>
            <person name="Yu D."/>
            <person name="Ke L."/>
            <person name="Zhang D."/>
            <person name="Wu Y."/>
            <person name="Sun Y."/>
            <person name="Mei J."/>
            <person name="Sun J."/>
            <person name="Sun Y."/>
        </authorList>
    </citation>
    <scope>NUCLEOTIDE SEQUENCE [LARGE SCALE GENOMIC DNA]</scope>
    <source>
        <strain evidence="2">cv. E1</strain>
        <tissue evidence="1">Leaf</tissue>
    </source>
</reference>
<dbReference type="EMBL" id="JAIQCV010000010">
    <property type="protein sequence ID" value="KAH1055600.1"/>
    <property type="molecule type" value="Genomic_DNA"/>
</dbReference>
<sequence length="153" mass="17637">MANSDTCNFCPSLKEYASHVIRCCFYVVRVWESLIKASKVGEFISLDLAFWNNLNITNCSYFSVEVENWDIKSGVKTSRFFYADYFEQEGILEWCNHLTNEFMLAQNEANLKLTCPSYHGQWISWSPPLVDWAKVNTDGAWRESGYKAAKISG</sequence>
<dbReference type="Proteomes" id="UP000828251">
    <property type="component" value="Unassembled WGS sequence"/>
</dbReference>
<comment type="caution">
    <text evidence="1">The sequence shown here is derived from an EMBL/GenBank/DDBJ whole genome shotgun (WGS) entry which is preliminary data.</text>
</comment>
<evidence type="ECO:0000313" key="2">
    <source>
        <dbReference type="Proteomes" id="UP000828251"/>
    </source>
</evidence>
<name>A0A9D3ZPT8_9ROSI</name>
<keyword evidence="2" id="KW-1185">Reference proteome</keyword>
<evidence type="ECO:0000313" key="1">
    <source>
        <dbReference type="EMBL" id="KAH1055600.1"/>
    </source>
</evidence>
<proteinExistence type="predicted"/>
<gene>
    <name evidence="1" type="ORF">J1N35_033665</name>
</gene>